<dbReference type="PANTHER" id="PTHR12752:SF3">
    <property type="entry name" value="PLECKSTRIN HOMOLOGY DOMAIN-CONTAINING FAMILY A MEMBER 5"/>
    <property type="match status" value="1"/>
</dbReference>
<feature type="compositionally biased region" description="Polar residues" evidence="1">
    <location>
        <begin position="64"/>
        <end position="74"/>
    </location>
</feature>
<accession>A0AAD1RUC2</accession>
<feature type="compositionally biased region" description="Basic and acidic residues" evidence="1">
    <location>
        <begin position="75"/>
        <end position="89"/>
    </location>
</feature>
<dbReference type="GO" id="GO:0010314">
    <property type="term" value="F:phosphatidylinositol-5-phosphate binding"/>
    <property type="evidence" value="ECO:0007669"/>
    <property type="project" value="TreeGrafter"/>
</dbReference>
<evidence type="ECO:0000313" key="2">
    <source>
        <dbReference type="EMBL" id="CAH2278579.1"/>
    </source>
</evidence>
<reference evidence="2" key="1">
    <citation type="submission" date="2022-03" db="EMBL/GenBank/DDBJ databases">
        <authorList>
            <person name="Alioto T."/>
            <person name="Alioto T."/>
            <person name="Gomez Garrido J."/>
        </authorList>
    </citation>
    <scope>NUCLEOTIDE SEQUENCE</scope>
</reference>
<dbReference type="GO" id="GO:0032266">
    <property type="term" value="F:phosphatidylinositol-3-phosphate binding"/>
    <property type="evidence" value="ECO:0007669"/>
    <property type="project" value="TreeGrafter"/>
</dbReference>
<dbReference type="GO" id="GO:0070273">
    <property type="term" value="F:phosphatidylinositol-4-phosphate binding"/>
    <property type="evidence" value="ECO:0007669"/>
    <property type="project" value="TreeGrafter"/>
</dbReference>
<proteinExistence type="predicted"/>
<feature type="region of interest" description="Disordered" evidence="1">
    <location>
        <begin position="294"/>
        <end position="317"/>
    </location>
</feature>
<dbReference type="EMBL" id="OW240914">
    <property type="protein sequence ID" value="CAH2278579.1"/>
    <property type="molecule type" value="Genomic_DNA"/>
</dbReference>
<evidence type="ECO:0000256" key="1">
    <source>
        <dbReference type="SAM" id="MobiDB-lite"/>
    </source>
</evidence>
<feature type="region of interest" description="Disordered" evidence="1">
    <location>
        <begin position="50"/>
        <end position="137"/>
    </location>
</feature>
<dbReference type="GO" id="GO:0080025">
    <property type="term" value="F:phosphatidylinositol-3,5-bisphosphate binding"/>
    <property type="evidence" value="ECO:0007669"/>
    <property type="project" value="TreeGrafter"/>
</dbReference>
<gene>
    <name evidence="2" type="ORF">PECUL_23A042767</name>
</gene>
<dbReference type="GO" id="GO:0005829">
    <property type="term" value="C:cytosol"/>
    <property type="evidence" value="ECO:0007669"/>
    <property type="project" value="TreeGrafter"/>
</dbReference>
<feature type="compositionally biased region" description="Basic and acidic residues" evidence="1">
    <location>
        <begin position="300"/>
        <end position="311"/>
    </location>
</feature>
<protein>
    <submittedName>
        <fullName evidence="2">Pleckstrin homology domain-containing family A member 5 isoform X13</fullName>
    </submittedName>
</protein>
<dbReference type="AlphaFoldDB" id="A0AAD1RUC2"/>
<organism evidence="2 3">
    <name type="scientific">Pelobates cultripes</name>
    <name type="common">Western spadefoot toad</name>
    <dbReference type="NCBI Taxonomy" id="61616"/>
    <lineage>
        <taxon>Eukaryota</taxon>
        <taxon>Metazoa</taxon>
        <taxon>Chordata</taxon>
        <taxon>Craniata</taxon>
        <taxon>Vertebrata</taxon>
        <taxon>Euteleostomi</taxon>
        <taxon>Amphibia</taxon>
        <taxon>Batrachia</taxon>
        <taxon>Anura</taxon>
        <taxon>Pelobatoidea</taxon>
        <taxon>Pelobatidae</taxon>
        <taxon>Pelobates</taxon>
    </lineage>
</organism>
<sequence length="405" mass="45173">MDLTDGAVIPWTDDGAKYTMDEWTQTESAGIQRAQMQKEIWRIQDVMEGLSKHKQQRRDIEAGNSDSAMSSSGKSPHEGPDYRLYKSEPELSTVAEVDESNGDDRIDNSLDIETSGAKGSHFPVGIVPPRTKSPPLESTTIASYVTLRKNKKLESKPDRPRSAVEHLCITDSSRPRMTLEEQLERMKRHQQACLKEKKKGLNFLGSSEQSPSPSPAFSRENSLRLLQTRKREETVFSNIQDIENAVREENLQMRESPAQEIIRLKEAASIGEPNTACSKEFLLQTLMVQKEDSVGLETCPEPKAKEERTEDSLGQTDSEDAVQVFGGNSIEVTNHKPDNSQSKMAAANGEQERTGILFSYEFSTDTLRRHVSLDARNLTSLPEPPTLAAPPAQPQLTEGSHFMCV</sequence>
<dbReference type="PANTHER" id="PTHR12752">
    <property type="entry name" value="PHOSPHOINOSITOL 3-PHOSPHATE-BINDING PROTEIN"/>
    <property type="match status" value="1"/>
</dbReference>
<keyword evidence="3" id="KW-1185">Reference proteome</keyword>
<dbReference type="Proteomes" id="UP001295444">
    <property type="component" value="Chromosome 03"/>
</dbReference>
<name>A0AAD1RUC2_PELCU</name>
<evidence type="ECO:0000313" key="3">
    <source>
        <dbReference type="Proteomes" id="UP001295444"/>
    </source>
</evidence>